<gene>
    <name evidence="1" type="ORF">DPEC_G00004960</name>
</gene>
<sequence>MFILSFGPLRLYAAMGWGYQSKHLLHQATASEAVPCPSYIILVWVSAASKNTEVCDIMMSPYNIYVQAINYPTVARGEEVVRITPTPHTPDDEVLCRLQRRTFARSLRVLNLKQNASTCQSVDKN</sequence>
<dbReference type="EMBL" id="CM055728">
    <property type="protein sequence ID" value="KAJ8016223.1"/>
    <property type="molecule type" value="Genomic_DNA"/>
</dbReference>
<protein>
    <submittedName>
        <fullName evidence="1">Uncharacterized protein</fullName>
    </submittedName>
</protein>
<keyword evidence="2" id="KW-1185">Reference proteome</keyword>
<comment type="caution">
    <text evidence="1">The sequence shown here is derived from an EMBL/GenBank/DDBJ whole genome shotgun (WGS) entry which is preliminary data.</text>
</comment>
<evidence type="ECO:0000313" key="1">
    <source>
        <dbReference type="EMBL" id="KAJ8016223.1"/>
    </source>
</evidence>
<accession>A0ACC2HL67</accession>
<evidence type="ECO:0000313" key="2">
    <source>
        <dbReference type="Proteomes" id="UP001157502"/>
    </source>
</evidence>
<proteinExistence type="predicted"/>
<dbReference type="Proteomes" id="UP001157502">
    <property type="component" value="Chromosome 1"/>
</dbReference>
<reference evidence="1" key="1">
    <citation type="submission" date="2021-05" db="EMBL/GenBank/DDBJ databases">
        <authorList>
            <person name="Pan Q."/>
            <person name="Jouanno E."/>
            <person name="Zahm M."/>
            <person name="Klopp C."/>
            <person name="Cabau C."/>
            <person name="Louis A."/>
            <person name="Berthelot C."/>
            <person name="Parey E."/>
            <person name="Roest Crollius H."/>
            <person name="Montfort J."/>
            <person name="Robinson-Rechavi M."/>
            <person name="Bouchez O."/>
            <person name="Lampietro C."/>
            <person name="Lopez Roques C."/>
            <person name="Donnadieu C."/>
            <person name="Postlethwait J."/>
            <person name="Bobe J."/>
            <person name="Dillon D."/>
            <person name="Chandos A."/>
            <person name="von Hippel F."/>
            <person name="Guiguen Y."/>
        </authorList>
    </citation>
    <scope>NUCLEOTIDE SEQUENCE</scope>
    <source>
        <strain evidence="1">YG-Jan2019</strain>
    </source>
</reference>
<organism evidence="1 2">
    <name type="scientific">Dallia pectoralis</name>
    <name type="common">Alaska blackfish</name>
    <dbReference type="NCBI Taxonomy" id="75939"/>
    <lineage>
        <taxon>Eukaryota</taxon>
        <taxon>Metazoa</taxon>
        <taxon>Chordata</taxon>
        <taxon>Craniata</taxon>
        <taxon>Vertebrata</taxon>
        <taxon>Euteleostomi</taxon>
        <taxon>Actinopterygii</taxon>
        <taxon>Neopterygii</taxon>
        <taxon>Teleostei</taxon>
        <taxon>Protacanthopterygii</taxon>
        <taxon>Esociformes</taxon>
        <taxon>Umbridae</taxon>
        <taxon>Dallia</taxon>
    </lineage>
</organism>
<name>A0ACC2HL67_DALPE</name>